<keyword evidence="3" id="KW-1185">Reference proteome</keyword>
<keyword evidence="1" id="KW-0472">Membrane</keyword>
<feature type="transmembrane region" description="Helical" evidence="1">
    <location>
        <begin position="77"/>
        <end position="95"/>
    </location>
</feature>
<feature type="transmembrane region" description="Helical" evidence="1">
    <location>
        <begin position="149"/>
        <end position="168"/>
    </location>
</feature>
<protein>
    <submittedName>
        <fullName evidence="2">Uncharacterized protein</fullName>
    </submittedName>
</protein>
<evidence type="ECO:0000256" key="1">
    <source>
        <dbReference type="SAM" id="Phobius"/>
    </source>
</evidence>
<accession>A0ABS2A261</accession>
<feature type="transmembrane region" description="Helical" evidence="1">
    <location>
        <begin position="12"/>
        <end position="29"/>
    </location>
</feature>
<dbReference type="EMBL" id="JAENHP010000001">
    <property type="protein sequence ID" value="MBM2613936.1"/>
    <property type="molecule type" value="Genomic_DNA"/>
</dbReference>
<dbReference type="Proteomes" id="UP000632138">
    <property type="component" value="Unassembled WGS sequence"/>
</dbReference>
<name>A0ABS2A261_9ACTN</name>
<keyword evidence="1" id="KW-0812">Transmembrane</keyword>
<feature type="transmembrane region" description="Helical" evidence="1">
    <location>
        <begin position="49"/>
        <end position="70"/>
    </location>
</feature>
<organism evidence="2 3">
    <name type="scientific">Paractinoplanes ovalisporus</name>
    <dbReference type="NCBI Taxonomy" id="2810368"/>
    <lineage>
        <taxon>Bacteria</taxon>
        <taxon>Bacillati</taxon>
        <taxon>Actinomycetota</taxon>
        <taxon>Actinomycetes</taxon>
        <taxon>Micromonosporales</taxon>
        <taxon>Micromonosporaceae</taxon>
        <taxon>Paractinoplanes</taxon>
    </lineage>
</organism>
<keyword evidence="1" id="KW-1133">Transmembrane helix</keyword>
<dbReference type="RefSeq" id="WP_236045459.1">
    <property type="nucleotide sequence ID" value="NZ_JAENHP010000001.1"/>
</dbReference>
<feature type="transmembrane region" description="Helical" evidence="1">
    <location>
        <begin position="115"/>
        <end position="137"/>
    </location>
</feature>
<gene>
    <name evidence="2" type="ORF">JIG36_00005</name>
</gene>
<sequence>MRSEERGARPAMLRATAVLAVATLVYYGLVLVGTKRWLAGGAADGLRDVAFMTGVWLVASLVAGPVFGYLGHLVRTAPAMSAAVALGLACGLLASEGWSSVQVPPWRLLALTDPFANGYVAAQAVRIQLPLLVLVWLATAHRLWRAWPCLLGAAVVAGSVGVLAWRLLGRVALMAG</sequence>
<proteinExistence type="predicted"/>
<comment type="caution">
    <text evidence="2">The sequence shown here is derived from an EMBL/GenBank/DDBJ whole genome shotgun (WGS) entry which is preliminary data.</text>
</comment>
<evidence type="ECO:0000313" key="3">
    <source>
        <dbReference type="Proteomes" id="UP000632138"/>
    </source>
</evidence>
<reference evidence="2 3" key="1">
    <citation type="submission" date="2021-01" db="EMBL/GenBank/DDBJ databases">
        <title>Actinoplanes sp. nov. LDG1-06 isolated from lichen.</title>
        <authorList>
            <person name="Saeng-In P."/>
            <person name="Phongsopitanun W."/>
            <person name="Kanchanasin P."/>
            <person name="Yuki M."/>
            <person name="Kudo T."/>
            <person name="Ohkuma M."/>
            <person name="Tanasupawat S."/>
        </authorList>
    </citation>
    <scope>NUCLEOTIDE SEQUENCE [LARGE SCALE GENOMIC DNA]</scope>
    <source>
        <strain evidence="2 3">LDG1-06</strain>
    </source>
</reference>
<evidence type="ECO:0000313" key="2">
    <source>
        <dbReference type="EMBL" id="MBM2613936.1"/>
    </source>
</evidence>